<feature type="non-terminal residue" evidence="2">
    <location>
        <position position="184"/>
    </location>
</feature>
<sequence>MALKWGILGCGDVAEYKGGPPLYNVEGSELVAVMRRDATKAESFAERHGAKRAYTNIEDLLADQEINAIYIATPPNLHCQQTIQVAEAGKHILCEKPMAMNTDECRQMIDVCQKNQVTLMIAYYRRFYPNILMMKKFLQANVIGETILARINHTSYYNPGRDEAGAWRTDQLFSGGGVLMDLGS</sequence>
<evidence type="ECO:0000313" key="2">
    <source>
        <dbReference type="EMBL" id="SVD33294.1"/>
    </source>
</evidence>
<dbReference type="Gene3D" id="3.40.50.720">
    <property type="entry name" value="NAD(P)-binding Rossmann-like Domain"/>
    <property type="match status" value="1"/>
</dbReference>
<evidence type="ECO:0000259" key="1">
    <source>
        <dbReference type="Pfam" id="PF01408"/>
    </source>
</evidence>
<dbReference type="PANTHER" id="PTHR43249:SF1">
    <property type="entry name" value="D-GLUCOSIDE 3-DEHYDROGENASE"/>
    <property type="match status" value="1"/>
</dbReference>
<dbReference type="EMBL" id="UINC01144031">
    <property type="protein sequence ID" value="SVD33294.1"/>
    <property type="molecule type" value="Genomic_DNA"/>
</dbReference>
<accession>A0A382UG92</accession>
<organism evidence="2">
    <name type="scientific">marine metagenome</name>
    <dbReference type="NCBI Taxonomy" id="408172"/>
    <lineage>
        <taxon>unclassified sequences</taxon>
        <taxon>metagenomes</taxon>
        <taxon>ecological metagenomes</taxon>
    </lineage>
</organism>
<dbReference type="InterPro" id="IPR052515">
    <property type="entry name" value="Gfo/Idh/MocA_Oxidoreductase"/>
</dbReference>
<dbReference type="InterPro" id="IPR000683">
    <property type="entry name" value="Gfo/Idh/MocA-like_OxRdtase_N"/>
</dbReference>
<feature type="domain" description="Gfo/Idh/MocA-like oxidoreductase N-terminal" evidence="1">
    <location>
        <begin position="3"/>
        <end position="123"/>
    </location>
</feature>
<dbReference type="Pfam" id="PF01408">
    <property type="entry name" value="GFO_IDH_MocA"/>
    <property type="match status" value="1"/>
</dbReference>
<protein>
    <recommendedName>
        <fullName evidence="1">Gfo/Idh/MocA-like oxidoreductase N-terminal domain-containing protein</fullName>
    </recommendedName>
</protein>
<dbReference type="PANTHER" id="PTHR43249">
    <property type="entry name" value="UDP-N-ACETYL-2-AMINO-2-DEOXY-D-GLUCURONATE OXIDASE"/>
    <property type="match status" value="1"/>
</dbReference>
<dbReference type="Gene3D" id="3.30.360.10">
    <property type="entry name" value="Dihydrodipicolinate Reductase, domain 2"/>
    <property type="match status" value="1"/>
</dbReference>
<name>A0A382UG92_9ZZZZ</name>
<dbReference type="AlphaFoldDB" id="A0A382UG92"/>
<proteinExistence type="predicted"/>
<dbReference type="SUPFAM" id="SSF51735">
    <property type="entry name" value="NAD(P)-binding Rossmann-fold domains"/>
    <property type="match status" value="1"/>
</dbReference>
<reference evidence="2" key="1">
    <citation type="submission" date="2018-05" db="EMBL/GenBank/DDBJ databases">
        <authorList>
            <person name="Lanie J.A."/>
            <person name="Ng W.-L."/>
            <person name="Kazmierczak K.M."/>
            <person name="Andrzejewski T.M."/>
            <person name="Davidsen T.M."/>
            <person name="Wayne K.J."/>
            <person name="Tettelin H."/>
            <person name="Glass J.I."/>
            <person name="Rusch D."/>
            <person name="Podicherti R."/>
            <person name="Tsui H.-C.T."/>
            <person name="Winkler M.E."/>
        </authorList>
    </citation>
    <scope>NUCLEOTIDE SEQUENCE</scope>
</reference>
<dbReference type="GO" id="GO:0000166">
    <property type="term" value="F:nucleotide binding"/>
    <property type="evidence" value="ECO:0007669"/>
    <property type="project" value="InterPro"/>
</dbReference>
<gene>
    <name evidence="2" type="ORF">METZ01_LOCUS386148</name>
</gene>
<dbReference type="InterPro" id="IPR036291">
    <property type="entry name" value="NAD(P)-bd_dom_sf"/>
</dbReference>